<evidence type="ECO:0000313" key="16">
    <source>
        <dbReference type="Proteomes" id="UP000002281"/>
    </source>
</evidence>
<dbReference type="PROSITE" id="PS00125">
    <property type="entry name" value="SER_THR_PHOSPHATASE"/>
    <property type="match status" value="1"/>
</dbReference>
<feature type="compositionally biased region" description="Basic and acidic residues" evidence="13">
    <location>
        <begin position="607"/>
        <end position="690"/>
    </location>
</feature>
<evidence type="ECO:0000256" key="11">
    <source>
        <dbReference type="ARBA" id="ARBA00048336"/>
    </source>
</evidence>
<dbReference type="PaxDb" id="9796-ENSECAP00000035477"/>
<dbReference type="GO" id="GO:0006606">
    <property type="term" value="P:protein import into nucleus"/>
    <property type="evidence" value="ECO:0007669"/>
    <property type="project" value="Ensembl"/>
</dbReference>
<dbReference type="GO" id="GO:0005516">
    <property type="term" value="F:calmodulin binding"/>
    <property type="evidence" value="ECO:0000318"/>
    <property type="project" value="GO_Central"/>
</dbReference>
<dbReference type="InterPro" id="IPR006186">
    <property type="entry name" value="Ser/Thr-sp_prot-phosphatase"/>
</dbReference>
<reference evidence="15" key="3">
    <citation type="submission" date="2025-09" db="UniProtKB">
        <authorList>
            <consortium name="Ensembl"/>
        </authorList>
    </citation>
    <scope>IDENTIFICATION</scope>
    <source>
        <strain evidence="15">Thoroughbred</strain>
    </source>
</reference>
<dbReference type="GO" id="GO:0045672">
    <property type="term" value="P:positive regulation of osteoclast differentiation"/>
    <property type="evidence" value="ECO:0007669"/>
    <property type="project" value="Ensembl"/>
</dbReference>
<dbReference type="GO" id="GO:0005829">
    <property type="term" value="C:cytosol"/>
    <property type="evidence" value="ECO:0000318"/>
    <property type="project" value="GO_Central"/>
</dbReference>
<dbReference type="GO" id="GO:0014898">
    <property type="term" value="P:cardiac muscle hypertrophy in response to stress"/>
    <property type="evidence" value="ECO:0007669"/>
    <property type="project" value="Ensembl"/>
</dbReference>
<evidence type="ECO:0000256" key="8">
    <source>
        <dbReference type="ARBA" id="ARBA00022912"/>
    </source>
</evidence>
<keyword evidence="9" id="KW-0408">Iron</keyword>
<proteinExistence type="inferred from homology"/>
<dbReference type="Pfam" id="PF00149">
    <property type="entry name" value="Metallophos"/>
    <property type="match status" value="1"/>
</dbReference>
<dbReference type="SUPFAM" id="SSF56300">
    <property type="entry name" value="Metallo-dependent phosphatases"/>
    <property type="match status" value="1"/>
</dbReference>
<dbReference type="PANTHER" id="PTHR45673">
    <property type="entry name" value="SERINE/THREONINE-PROTEIN PHOSPHATASE 2B CATALYTIC SUBUNIT 1-RELATED"/>
    <property type="match status" value="1"/>
</dbReference>
<comment type="cofactor">
    <cofactor evidence="2">
        <name>Fe(3+)</name>
        <dbReference type="ChEBI" id="CHEBI:29034"/>
    </cofactor>
</comment>
<comment type="cofactor">
    <cofactor evidence="1">
        <name>Zn(2+)</name>
        <dbReference type="ChEBI" id="CHEBI:29105"/>
    </cofactor>
</comment>
<comment type="catalytic activity">
    <reaction evidence="10">
        <text>O-phospho-L-seryl-[protein] + H2O = L-seryl-[protein] + phosphate</text>
        <dbReference type="Rhea" id="RHEA:20629"/>
        <dbReference type="Rhea" id="RHEA-COMP:9863"/>
        <dbReference type="Rhea" id="RHEA-COMP:11604"/>
        <dbReference type="ChEBI" id="CHEBI:15377"/>
        <dbReference type="ChEBI" id="CHEBI:29999"/>
        <dbReference type="ChEBI" id="CHEBI:43474"/>
        <dbReference type="ChEBI" id="CHEBI:83421"/>
        <dbReference type="EC" id="3.1.3.16"/>
    </reaction>
</comment>
<protein>
    <recommendedName>
        <fullName evidence="12">Serine/threonine-protein phosphatase</fullName>
        <ecNumber evidence="12">3.1.3.16</ecNumber>
    </recommendedName>
</protein>
<dbReference type="GO" id="GO:0043197">
    <property type="term" value="C:dendritic spine"/>
    <property type="evidence" value="ECO:0007669"/>
    <property type="project" value="Ensembl"/>
</dbReference>
<accession>A0A3Q2HQI2</accession>
<dbReference type="GO" id="GO:0009898">
    <property type="term" value="C:cytoplasmic side of plasma membrane"/>
    <property type="evidence" value="ECO:0007669"/>
    <property type="project" value="Ensembl"/>
</dbReference>
<reference evidence="15" key="2">
    <citation type="submission" date="2025-08" db="UniProtKB">
        <authorList>
            <consortium name="Ensembl"/>
        </authorList>
    </citation>
    <scope>IDENTIFICATION</scope>
    <source>
        <strain evidence="15">Thoroughbred</strain>
    </source>
</reference>
<evidence type="ECO:0000313" key="17">
    <source>
        <dbReference type="VGNC" id="VGNC:21785"/>
    </source>
</evidence>
<dbReference type="GO" id="GO:0061006">
    <property type="term" value="P:regulation of cell proliferation involved in kidney morphogenesis"/>
    <property type="evidence" value="ECO:0007669"/>
    <property type="project" value="Ensembl"/>
</dbReference>
<dbReference type="GO" id="GO:0046878">
    <property type="term" value="P:positive regulation of saliva secretion"/>
    <property type="evidence" value="ECO:0007669"/>
    <property type="project" value="Ensembl"/>
</dbReference>
<dbReference type="GO" id="GO:0043161">
    <property type="term" value="P:proteasome-mediated ubiquitin-dependent protein catabolic process"/>
    <property type="evidence" value="ECO:0007669"/>
    <property type="project" value="Ensembl"/>
</dbReference>
<comment type="similarity">
    <text evidence="3">Belongs to the PPP phosphatase family. PP-2B subfamily.</text>
</comment>
<dbReference type="InterPro" id="IPR029052">
    <property type="entry name" value="Metallo-depent_PP-like"/>
</dbReference>
<dbReference type="GO" id="GO:0098685">
    <property type="term" value="C:Schaffer collateral - CA1 synapse"/>
    <property type="evidence" value="ECO:0007669"/>
    <property type="project" value="Ensembl"/>
</dbReference>
<dbReference type="Ensembl" id="ENSECAT00000060517.2">
    <property type="protein sequence ID" value="ENSECAP00000035477.1"/>
    <property type="gene ID" value="ENSECAG00000010136.4"/>
</dbReference>
<dbReference type="SMART" id="SM00156">
    <property type="entry name" value="PP2Ac"/>
    <property type="match status" value="1"/>
</dbReference>
<dbReference type="GO" id="GO:0090193">
    <property type="term" value="P:positive regulation of glomerulus development"/>
    <property type="evidence" value="ECO:0007669"/>
    <property type="project" value="Ensembl"/>
</dbReference>
<dbReference type="PRINTS" id="PR00114">
    <property type="entry name" value="STPHPHTASE"/>
</dbReference>
<dbReference type="Proteomes" id="UP000002281">
    <property type="component" value="Chromosome 3"/>
</dbReference>
<evidence type="ECO:0000256" key="3">
    <source>
        <dbReference type="ARBA" id="ARBA00009905"/>
    </source>
</evidence>
<dbReference type="GeneTree" id="ENSGT00940000156306"/>
<dbReference type="FunCoup" id="A0A3Q2HQI2">
    <property type="interactions" value="2193"/>
</dbReference>
<dbReference type="GO" id="GO:0097205">
    <property type="term" value="P:renal filtration"/>
    <property type="evidence" value="ECO:0007669"/>
    <property type="project" value="Ensembl"/>
</dbReference>
<dbReference type="GO" id="GO:0051592">
    <property type="term" value="P:response to calcium ion"/>
    <property type="evidence" value="ECO:0007669"/>
    <property type="project" value="Ensembl"/>
</dbReference>
<dbReference type="STRING" id="9796.ENSECAP00000035477"/>
<evidence type="ECO:0000256" key="6">
    <source>
        <dbReference type="ARBA" id="ARBA00022833"/>
    </source>
</evidence>
<name>A0A3Q2HQI2_HORSE</name>
<dbReference type="GO" id="GO:0048741">
    <property type="term" value="P:skeletal muscle fiber development"/>
    <property type="evidence" value="ECO:0007669"/>
    <property type="project" value="Ensembl"/>
</dbReference>
<feature type="compositionally biased region" description="Basic and acidic residues" evidence="13">
    <location>
        <begin position="485"/>
        <end position="502"/>
    </location>
</feature>
<organism evidence="15 16">
    <name type="scientific">Equus caballus</name>
    <name type="common">Horse</name>
    <dbReference type="NCBI Taxonomy" id="9796"/>
    <lineage>
        <taxon>Eukaryota</taxon>
        <taxon>Metazoa</taxon>
        <taxon>Chordata</taxon>
        <taxon>Craniata</taxon>
        <taxon>Vertebrata</taxon>
        <taxon>Euteleostomi</taxon>
        <taxon>Mammalia</taxon>
        <taxon>Eutheria</taxon>
        <taxon>Laurasiatheria</taxon>
        <taxon>Perissodactyla</taxon>
        <taxon>Equidae</taxon>
        <taxon>Equus</taxon>
    </lineage>
</organism>
<evidence type="ECO:0000256" key="13">
    <source>
        <dbReference type="SAM" id="MobiDB-lite"/>
    </source>
</evidence>
<dbReference type="GO" id="GO:0051117">
    <property type="term" value="F:ATPase binding"/>
    <property type="evidence" value="ECO:0007669"/>
    <property type="project" value="Ensembl"/>
</dbReference>
<dbReference type="GO" id="GO:0005955">
    <property type="term" value="C:calcineurin complex"/>
    <property type="evidence" value="ECO:0000318"/>
    <property type="project" value="GO_Central"/>
</dbReference>
<feature type="compositionally biased region" description="Basic and acidic residues" evidence="13">
    <location>
        <begin position="584"/>
        <end position="599"/>
    </location>
</feature>
<feature type="region of interest" description="Disordered" evidence="13">
    <location>
        <begin position="425"/>
        <end position="717"/>
    </location>
</feature>
<dbReference type="GO" id="GO:0005634">
    <property type="term" value="C:nucleus"/>
    <property type="evidence" value="ECO:0007669"/>
    <property type="project" value="Ensembl"/>
</dbReference>
<dbReference type="VGNC" id="VGNC:21785">
    <property type="gene designation" value="PPP3CA"/>
</dbReference>
<dbReference type="GO" id="GO:0010628">
    <property type="term" value="P:positive regulation of gene expression"/>
    <property type="evidence" value="ECO:0007669"/>
    <property type="project" value="Ensembl"/>
</dbReference>
<evidence type="ECO:0000256" key="5">
    <source>
        <dbReference type="ARBA" id="ARBA00022801"/>
    </source>
</evidence>
<reference evidence="15 16" key="1">
    <citation type="journal article" date="2009" name="Science">
        <title>Genome sequence, comparative analysis, and population genetics of the domestic horse.</title>
        <authorList>
            <consortium name="Broad Institute Genome Sequencing Platform"/>
            <consortium name="Broad Institute Whole Genome Assembly Team"/>
            <person name="Wade C.M."/>
            <person name="Giulotto E."/>
            <person name="Sigurdsson S."/>
            <person name="Zoli M."/>
            <person name="Gnerre S."/>
            <person name="Imsland F."/>
            <person name="Lear T.L."/>
            <person name="Adelson D.L."/>
            <person name="Bailey E."/>
            <person name="Bellone R.R."/>
            <person name="Bloecker H."/>
            <person name="Distl O."/>
            <person name="Edgar R.C."/>
            <person name="Garber M."/>
            <person name="Leeb T."/>
            <person name="Mauceli E."/>
            <person name="MacLeod J.N."/>
            <person name="Penedo M.C.T."/>
            <person name="Raison J.M."/>
            <person name="Sharpe T."/>
            <person name="Vogel J."/>
            <person name="Andersson L."/>
            <person name="Antczak D.F."/>
            <person name="Biagi T."/>
            <person name="Binns M.M."/>
            <person name="Chowdhary B.P."/>
            <person name="Coleman S.J."/>
            <person name="Della Valle G."/>
            <person name="Fryc S."/>
            <person name="Guerin G."/>
            <person name="Hasegawa T."/>
            <person name="Hill E.W."/>
            <person name="Jurka J."/>
            <person name="Kiialainen A."/>
            <person name="Lindgren G."/>
            <person name="Liu J."/>
            <person name="Magnani E."/>
            <person name="Mickelson J.R."/>
            <person name="Murray J."/>
            <person name="Nergadze S.G."/>
            <person name="Onofrio R."/>
            <person name="Pedroni S."/>
            <person name="Piras M.F."/>
            <person name="Raudsepp T."/>
            <person name="Rocchi M."/>
            <person name="Roeed K.H."/>
            <person name="Ryder O.A."/>
            <person name="Searle S."/>
            <person name="Skow L."/>
            <person name="Swinburne J.E."/>
            <person name="Syvaenen A.C."/>
            <person name="Tozaki T."/>
            <person name="Valberg S.J."/>
            <person name="Vaudin M."/>
            <person name="White J.R."/>
            <person name="Zody M.C."/>
            <person name="Lander E.S."/>
            <person name="Lindblad-Toh K."/>
        </authorList>
    </citation>
    <scope>NUCLEOTIDE SEQUENCE [LARGE SCALE GENOMIC DNA]</scope>
    <source>
        <strain evidence="15 16">Thoroughbred</strain>
    </source>
</reference>
<keyword evidence="4" id="KW-0479">Metal-binding</keyword>
<dbReference type="Gene3D" id="3.60.21.10">
    <property type="match status" value="1"/>
</dbReference>
<evidence type="ECO:0000259" key="14">
    <source>
        <dbReference type="PROSITE" id="PS00125"/>
    </source>
</evidence>
<dbReference type="SMR" id="A0A3Q2HQI2"/>
<dbReference type="GO" id="GO:0010629">
    <property type="term" value="P:negative regulation of gene expression"/>
    <property type="evidence" value="ECO:0007669"/>
    <property type="project" value="Ensembl"/>
</dbReference>
<feature type="compositionally biased region" description="Basic and acidic residues" evidence="13">
    <location>
        <begin position="512"/>
        <end position="526"/>
    </location>
</feature>
<dbReference type="GO" id="GO:1903244">
    <property type="term" value="P:positive regulation of cardiac muscle hypertrophy in response to stress"/>
    <property type="evidence" value="ECO:0007669"/>
    <property type="project" value="Ensembl"/>
</dbReference>
<dbReference type="GO" id="GO:0060079">
    <property type="term" value="P:excitatory postsynaptic potential"/>
    <property type="evidence" value="ECO:0007669"/>
    <property type="project" value="Ensembl"/>
</dbReference>
<dbReference type="GO" id="GO:0005737">
    <property type="term" value="C:cytoplasm"/>
    <property type="evidence" value="ECO:0000318"/>
    <property type="project" value="GO_Central"/>
</dbReference>
<comment type="catalytic activity">
    <reaction evidence="11 12">
        <text>O-phospho-L-threonyl-[protein] + H2O = L-threonyl-[protein] + phosphate</text>
        <dbReference type="Rhea" id="RHEA:47004"/>
        <dbReference type="Rhea" id="RHEA-COMP:11060"/>
        <dbReference type="Rhea" id="RHEA-COMP:11605"/>
        <dbReference type="ChEBI" id="CHEBI:15377"/>
        <dbReference type="ChEBI" id="CHEBI:30013"/>
        <dbReference type="ChEBI" id="CHEBI:43474"/>
        <dbReference type="ChEBI" id="CHEBI:61977"/>
        <dbReference type="EC" id="3.1.3.16"/>
    </reaction>
</comment>
<dbReference type="GO" id="GO:0050774">
    <property type="term" value="P:negative regulation of dendrite morphogenesis"/>
    <property type="evidence" value="ECO:0007669"/>
    <property type="project" value="Ensembl"/>
</dbReference>
<dbReference type="GO" id="GO:0033192">
    <property type="term" value="F:calmodulin-dependent protein phosphatase activity"/>
    <property type="evidence" value="ECO:0000318"/>
    <property type="project" value="GO_Central"/>
</dbReference>
<keyword evidence="16" id="KW-1185">Reference proteome</keyword>
<keyword evidence="5 12" id="KW-0378">Hydrolase</keyword>
<dbReference type="GO" id="GO:0046872">
    <property type="term" value="F:metal ion binding"/>
    <property type="evidence" value="ECO:0007669"/>
    <property type="project" value="UniProtKB-KW"/>
</dbReference>
<evidence type="ECO:0000256" key="4">
    <source>
        <dbReference type="ARBA" id="ARBA00022723"/>
    </source>
</evidence>
<dbReference type="GO" id="GO:1905205">
    <property type="term" value="P:positive regulation of connective tissue replacement"/>
    <property type="evidence" value="ECO:0007669"/>
    <property type="project" value="Ensembl"/>
</dbReference>
<evidence type="ECO:0000256" key="10">
    <source>
        <dbReference type="ARBA" id="ARBA00047761"/>
    </source>
</evidence>
<evidence type="ECO:0000256" key="9">
    <source>
        <dbReference type="ARBA" id="ARBA00023004"/>
    </source>
</evidence>
<dbReference type="GO" id="GO:0014883">
    <property type="term" value="P:transition between fast and slow fiber"/>
    <property type="evidence" value="ECO:0007669"/>
    <property type="project" value="Ensembl"/>
</dbReference>
<dbReference type="GO" id="GO:0099170">
    <property type="term" value="P:postsynaptic modulation of chemical synaptic transmission"/>
    <property type="evidence" value="ECO:0007669"/>
    <property type="project" value="Ensembl"/>
</dbReference>
<dbReference type="GO" id="GO:0005739">
    <property type="term" value="C:mitochondrion"/>
    <property type="evidence" value="ECO:0007669"/>
    <property type="project" value="Ensembl"/>
</dbReference>
<dbReference type="GO" id="GO:0110063">
    <property type="term" value="P:positive regulation of angiotensin-activated signaling pathway"/>
    <property type="evidence" value="ECO:0007669"/>
    <property type="project" value="Ensembl"/>
</dbReference>
<dbReference type="GO" id="GO:0048813">
    <property type="term" value="P:dendrite morphogenesis"/>
    <property type="evidence" value="ECO:0007669"/>
    <property type="project" value="Ensembl"/>
</dbReference>
<keyword evidence="8" id="KW-0904">Protein phosphatase</keyword>
<keyword evidence="6" id="KW-0862">Zinc</keyword>
<dbReference type="GO" id="GO:0045669">
    <property type="term" value="P:positive regulation of osteoblast differentiation"/>
    <property type="evidence" value="ECO:0007669"/>
    <property type="project" value="Ensembl"/>
</dbReference>
<dbReference type="GO" id="GO:0042104">
    <property type="term" value="P:positive regulation of activated T cell proliferation"/>
    <property type="evidence" value="ECO:0007669"/>
    <property type="project" value="Ensembl"/>
</dbReference>
<gene>
    <name evidence="15 17" type="primary">PPP3CA</name>
</gene>
<dbReference type="InParanoid" id="A0A3Q2HQI2"/>
<feature type="compositionally biased region" description="Basic and acidic residues" evidence="13">
    <location>
        <begin position="535"/>
        <end position="574"/>
    </location>
</feature>
<feature type="domain" description="Serine/threonine specific protein phosphatases" evidence="14">
    <location>
        <begin position="147"/>
        <end position="152"/>
    </location>
</feature>
<dbReference type="InterPro" id="IPR004843">
    <property type="entry name" value="Calcineurin-like_PHP"/>
</dbReference>
<evidence type="ECO:0000256" key="1">
    <source>
        <dbReference type="ARBA" id="ARBA00001947"/>
    </source>
</evidence>
<evidence type="ECO:0000256" key="2">
    <source>
        <dbReference type="ARBA" id="ARBA00001965"/>
    </source>
</evidence>
<dbReference type="AlphaFoldDB" id="A0A3Q2HQI2"/>
<dbReference type="GO" id="GO:0033555">
    <property type="term" value="P:multicellular organismal response to stress"/>
    <property type="evidence" value="ECO:0007669"/>
    <property type="project" value="Ensembl"/>
</dbReference>
<keyword evidence="7" id="KW-0112">Calmodulin-binding</keyword>
<dbReference type="GO" id="GO:0046983">
    <property type="term" value="F:protein dimerization activity"/>
    <property type="evidence" value="ECO:0007669"/>
    <property type="project" value="Ensembl"/>
</dbReference>
<dbReference type="GO" id="GO:0045944">
    <property type="term" value="P:positive regulation of transcription by RNA polymerase II"/>
    <property type="evidence" value="ECO:0007669"/>
    <property type="project" value="Ensembl"/>
</dbReference>
<dbReference type="InterPro" id="IPR043360">
    <property type="entry name" value="PP2B"/>
</dbReference>
<dbReference type="FunFam" id="3.60.21.10:FF:000002">
    <property type="entry name" value="Serine/threonine-protein phosphatase"/>
    <property type="match status" value="1"/>
</dbReference>
<dbReference type="GO" id="GO:0000082">
    <property type="term" value="P:G1/S transition of mitotic cell cycle"/>
    <property type="evidence" value="ECO:0007669"/>
    <property type="project" value="Ensembl"/>
</dbReference>
<dbReference type="GO" id="GO:0070294">
    <property type="term" value="P:renal sodium ion absorption"/>
    <property type="evidence" value="ECO:0007669"/>
    <property type="project" value="Ensembl"/>
</dbReference>
<evidence type="ECO:0000256" key="12">
    <source>
        <dbReference type="RuleBase" id="RU004273"/>
    </source>
</evidence>
<dbReference type="EC" id="3.1.3.16" evidence="12"/>
<dbReference type="GO" id="GO:0030018">
    <property type="term" value="C:Z disc"/>
    <property type="evidence" value="ECO:0007669"/>
    <property type="project" value="Ensembl"/>
</dbReference>
<evidence type="ECO:0000256" key="7">
    <source>
        <dbReference type="ARBA" id="ARBA00022860"/>
    </source>
</evidence>
<dbReference type="GO" id="GO:0033173">
    <property type="term" value="P:calcineurin-NFAT signaling cascade"/>
    <property type="evidence" value="ECO:0000318"/>
    <property type="project" value="GO_Central"/>
</dbReference>
<sequence>MSEPKAIDPKLSTTDRVVKAVPFPPSHRLTAKEVFDNDGKPRVDVLKAHLMKEGRLEESVALRIITEGASILRQEKNLLDIDAPVTVCGDIHGQFFDLMKLFEVGGSPANTRYLFLGDYVDRGYFSIECVLYLWALKILYPKTLFLLRGNHECRHLTEYFTFKQECKIKYSERVYDACMDAFDCLPLAALMNQQFLCVHGGLSPEINTLDDIRKLDRFKEPPAYGPMCDILWSDPLEDFGNEKTQEHFTHNTVRGCSYFYSYPAVCEFLQHNNLLSILRAHEAQDAGYRMYRKSQTTGFPSLITIFSAPNYLDVYNNKAAVLKYENNVMNIRQFNCSPHPYWLPNFMDVFTWSLPFVGEKVTEMLVNVLNICSDDELGSEEDGFDGATAAARKEVIRNKIRAIGKMARVFSVLREESESVLTLKGLTPTGMLPSGVLSGGKQTLQSGKRGPLLPNPAGGEGRHPQPAKPPRSREGRHPQPPQPPRSREGRSPEPPRSREGRRPQPPQPPWSREGHSPEIPRSREGRSPQPPLPPRSREGSHPQRPRSREGRRPQPPRSREGRRPQPPRSREGRRPQPPQPPWSREGRSPEPPRSREGRHPQPPQPPRSREGRHSEPPRSREGRHPEPPRSREGRHPEPPRSREGHHPEPPRSREGRSPEPPRSREGRSPEPPRSREGRSPEPPRSREGRSPEPPWQPLPWDCGLSPRVCGPAGAGLP</sequence>
<dbReference type="GO" id="GO:0006816">
    <property type="term" value="P:calcium ion transport"/>
    <property type="evidence" value="ECO:0007669"/>
    <property type="project" value="Ensembl"/>
</dbReference>
<dbReference type="GO" id="GO:0030216">
    <property type="term" value="P:keratinocyte differentiation"/>
    <property type="evidence" value="ECO:0007669"/>
    <property type="project" value="Ensembl"/>
</dbReference>
<dbReference type="GO" id="GO:0045807">
    <property type="term" value="P:positive regulation of endocytosis"/>
    <property type="evidence" value="ECO:0007669"/>
    <property type="project" value="Ensembl"/>
</dbReference>
<dbReference type="GO" id="GO:0110062">
    <property type="term" value="P:negative regulation of angiotensin-activated signaling pathway"/>
    <property type="evidence" value="ECO:0007669"/>
    <property type="project" value="Ensembl"/>
</dbReference>
<dbReference type="InterPro" id="IPR041751">
    <property type="entry name" value="MPP_PP2B"/>
</dbReference>
<dbReference type="CDD" id="cd07416">
    <property type="entry name" value="MPP_PP2B"/>
    <property type="match status" value="1"/>
</dbReference>
<dbReference type="GO" id="GO:0098978">
    <property type="term" value="C:glutamatergic synapse"/>
    <property type="evidence" value="ECO:0007669"/>
    <property type="project" value="Ensembl"/>
</dbReference>
<dbReference type="GO" id="GO:0030335">
    <property type="term" value="P:positive regulation of cell migration"/>
    <property type="evidence" value="ECO:0007669"/>
    <property type="project" value="Ensembl"/>
</dbReference>
<dbReference type="Bgee" id="ENSECAG00000010136">
    <property type="expression patterns" value="Expressed in cerebellum and 23 other cell types or tissues"/>
</dbReference>
<evidence type="ECO:0000313" key="15">
    <source>
        <dbReference type="Ensembl" id="ENSECAP00000035477.1"/>
    </source>
</evidence>